<reference evidence="5" key="1">
    <citation type="submission" date="2020-05" db="EMBL/GenBank/DDBJ databases">
        <title>Novel species in genus Nocardioides.</title>
        <authorList>
            <person name="Zhang G."/>
        </authorList>
    </citation>
    <scope>NUCLEOTIDE SEQUENCE [LARGE SCALE GENOMIC DNA]</scope>
    <source>
        <strain evidence="5">zg-1050</strain>
    </source>
</reference>
<dbReference type="CDD" id="cd11614">
    <property type="entry name" value="SAF_CpaB_FlgA_like"/>
    <property type="match status" value="1"/>
</dbReference>
<feature type="signal peptide" evidence="2">
    <location>
        <begin position="1"/>
        <end position="21"/>
    </location>
</feature>
<keyword evidence="2" id="KW-0732">Signal</keyword>
<evidence type="ECO:0000313" key="4">
    <source>
        <dbReference type="EMBL" id="QKF07366.1"/>
    </source>
</evidence>
<feature type="domain" description="SAF" evidence="3">
    <location>
        <begin position="48"/>
        <end position="110"/>
    </location>
</feature>
<feature type="region of interest" description="Disordered" evidence="1">
    <location>
        <begin position="207"/>
        <end position="279"/>
    </location>
</feature>
<feature type="chain" id="PRO_5038853521" evidence="2">
    <location>
        <begin position="22"/>
        <end position="279"/>
    </location>
</feature>
<evidence type="ECO:0000313" key="5">
    <source>
        <dbReference type="Proteomes" id="UP000503297"/>
    </source>
</evidence>
<feature type="compositionally biased region" description="Low complexity" evidence="1">
    <location>
        <begin position="209"/>
        <end position="218"/>
    </location>
</feature>
<dbReference type="KEGG" id="bwa:HLV38_03960"/>
<dbReference type="InterPro" id="IPR031571">
    <property type="entry name" value="RcpC_dom"/>
</dbReference>
<evidence type="ECO:0000256" key="2">
    <source>
        <dbReference type="SAM" id="SignalP"/>
    </source>
</evidence>
<accession>A0A6M8J5Z2</accession>
<keyword evidence="5" id="KW-1185">Reference proteome</keyword>
<gene>
    <name evidence="4" type="primary">cpaB</name>
    <name evidence="4" type="ORF">HLV38_03960</name>
</gene>
<dbReference type="EMBL" id="CP053716">
    <property type="protein sequence ID" value="QKF07366.1"/>
    <property type="molecule type" value="Genomic_DNA"/>
</dbReference>
<sequence length="279" mass="28586">MSRRKNAVLSIAFAAVAGVSAFMCVEGARSEAQASYSEALSRYGGEQVDVVVARRDLAPGQLVSASDVEVRTMVSRMLPEGAIRSVDEVAGLRPSSMVLAGEACSRRRFEQTTTGLEVPDGLSALSLQAKAAQAVGGAVRAGMKVDVYLAGDEASSLLCRRALVLATSAGAEGGSGTGVLDWVTVAVLPEQVQQLVAASGRGHLCLTLPSDQASDSSSPPEPAPSDEERARARTRSARDSRTGGGSSAQTAVLGAAPDARPPEGARCAGRFDASAGRVE</sequence>
<dbReference type="RefSeq" id="WP_173164459.1">
    <property type="nucleotide sequence ID" value="NZ_CP053716.1"/>
</dbReference>
<dbReference type="SMART" id="SM00858">
    <property type="entry name" value="SAF"/>
    <property type="match status" value="1"/>
</dbReference>
<dbReference type="InterPro" id="IPR013974">
    <property type="entry name" value="SAF"/>
</dbReference>
<evidence type="ECO:0000256" key="1">
    <source>
        <dbReference type="SAM" id="MobiDB-lite"/>
    </source>
</evidence>
<dbReference type="AlphaFoldDB" id="A0A6M8J5Z2"/>
<dbReference type="Pfam" id="PF08666">
    <property type="entry name" value="SAF"/>
    <property type="match status" value="1"/>
</dbReference>
<name>A0A6M8J5Z2_9ACTN</name>
<dbReference type="Proteomes" id="UP000503297">
    <property type="component" value="Chromosome"/>
</dbReference>
<dbReference type="NCBIfam" id="TIGR03177">
    <property type="entry name" value="pilus_cpaB"/>
    <property type="match status" value="1"/>
</dbReference>
<dbReference type="Pfam" id="PF16976">
    <property type="entry name" value="RcpC"/>
    <property type="match status" value="1"/>
</dbReference>
<evidence type="ECO:0000259" key="3">
    <source>
        <dbReference type="SMART" id="SM00858"/>
    </source>
</evidence>
<proteinExistence type="predicted"/>
<dbReference type="InterPro" id="IPR017592">
    <property type="entry name" value="Pilus_assmbl_Flp-typ_CpaB"/>
</dbReference>
<feature type="compositionally biased region" description="Basic and acidic residues" evidence="1">
    <location>
        <begin position="226"/>
        <end position="241"/>
    </location>
</feature>
<organism evidence="4 5">
    <name type="scientific">Berryella wangjianweii</name>
    <dbReference type="NCBI Taxonomy" id="2734634"/>
    <lineage>
        <taxon>Bacteria</taxon>
        <taxon>Bacillati</taxon>
        <taxon>Actinomycetota</taxon>
        <taxon>Coriobacteriia</taxon>
        <taxon>Eggerthellales</taxon>
        <taxon>Eggerthellaceae</taxon>
        <taxon>Berryella</taxon>
    </lineage>
</organism>
<protein>
    <submittedName>
        <fullName evidence="4">Flp pilus assembly protein CpaB</fullName>
    </submittedName>
</protein>
<dbReference type="Gene3D" id="3.90.1210.10">
    <property type="entry name" value="Antifreeze-like/N-acetylneuraminic acid synthase C-terminal domain"/>
    <property type="match status" value="1"/>
</dbReference>